<dbReference type="GO" id="GO:0009307">
    <property type="term" value="P:DNA restriction-modification system"/>
    <property type="evidence" value="ECO:0007669"/>
    <property type="project" value="UniProtKB-KW"/>
</dbReference>
<dbReference type="PANTHER" id="PTHR30408">
    <property type="entry name" value="TYPE-1 RESTRICTION ENZYME ECOKI SPECIFICITY PROTEIN"/>
    <property type="match status" value="1"/>
</dbReference>
<accession>A0A2M6K8Q9</accession>
<dbReference type="GO" id="GO:0032259">
    <property type="term" value="P:methylation"/>
    <property type="evidence" value="ECO:0007669"/>
    <property type="project" value="UniProtKB-KW"/>
</dbReference>
<dbReference type="Proteomes" id="UP000230869">
    <property type="component" value="Unassembled WGS sequence"/>
</dbReference>
<dbReference type="AlphaFoldDB" id="A0A2M6K8Q9"/>
<proteinExistence type="predicted"/>
<keyword evidence="3" id="KW-0489">Methyltransferase</keyword>
<feature type="non-terminal residue" evidence="3">
    <location>
        <position position="1"/>
    </location>
</feature>
<dbReference type="PANTHER" id="PTHR30408:SF12">
    <property type="entry name" value="TYPE I RESTRICTION ENZYME MJAVIII SPECIFICITY SUBUNIT"/>
    <property type="match status" value="1"/>
</dbReference>
<comment type="caution">
    <text evidence="3">The sequence shown here is derived from an EMBL/GenBank/DDBJ whole genome shotgun (WGS) entry which is preliminary data.</text>
</comment>
<evidence type="ECO:0000313" key="4">
    <source>
        <dbReference type="Proteomes" id="UP000230869"/>
    </source>
</evidence>
<evidence type="ECO:0000256" key="2">
    <source>
        <dbReference type="ARBA" id="ARBA00023125"/>
    </source>
</evidence>
<dbReference type="EMBL" id="PCWW01000061">
    <property type="protein sequence ID" value="PIR13042.1"/>
    <property type="molecule type" value="Genomic_DNA"/>
</dbReference>
<protein>
    <submittedName>
        <fullName evidence="3">DNA methylase</fullName>
    </submittedName>
</protein>
<evidence type="ECO:0000256" key="1">
    <source>
        <dbReference type="ARBA" id="ARBA00022747"/>
    </source>
</evidence>
<dbReference type="GO" id="GO:0003677">
    <property type="term" value="F:DNA binding"/>
    <property type="evidence" value="ECO:0007669"/>
    <property type="project" value="UniProtKB-KW"/>
</dbReference>
<dbReference type="InterPro" id="IPR044946">
    <property type="entry name" value="Restrct_endonuc_typeI_TRD_sf"/>
</dbReference>
<keyword evidence="2" id="KW-0238">DNA-binding</keyword>
<organism evidence="3 4">
    <name type="scientific">Candidatus Falkowbacteria bacterium CG11_big_fil_rev_8_21_14_0_20_39_10</name>
    <dbReference type="NCBI Taxonomy" id="1974570"/>
    <lineage>
        <taxon>Bacteria</taxon>
        <taxon>Candidatus Falkowiibacteriota</taxon>
    </lineage>
</organism>
<dbReference type="Gene3D" id="3.90.220.20">
    <property type="entry name" value="DNA methylase specificity domains"/>
    <property type="match status" value="2"/>
</dbReference>
<gene>
    <name evidence="3" type="ORF">COV49_03435</name>
</gene>
<sequence length="347" mass="39991">LGMNQFMIRPKDSLNNYFLYVFLVCKYGCLLLEQRITGAVPLSIDKESVRSVPVPVLKNEFQKIIQKLVEKYFTLSNQGKNLYYQAEQLLLSELGLLDWKPEHTLAFVKNFLDTEESNRFDAEYFQPKYEEIIEAVKKYKGGFDELGNLVKVKKSVEPGSEAYQESGVPFVRVSNLSKFELSTNNQQFISEELYNKLKTHQPKKGEILLSKDATPGMAYFLNEDPQKMIVSGGILRLKMDSKQILPEYLTLVLNSVIVQKQIERDAGGSIINHWRPDQVKATLIPVFKDDKQKKIKKLVEKSFNDRKLSKSLLEIAKQGVEMAIEKDEQEAEKWIRNEIEKLGVKIQ</sequence>
<dbReference type="SUPFAM" id="SSF116734">
    <property type="entry name" value="DNA methylase specificity domain"/>
    <property type="match status" value="2"/>
</dbReference>
<dbReference type="GO" id="GO:0008168">
    <property type="term" value="F:methyltransferase activity"/>
    <property type="evidence" value="ECO:0007669"/>
    <property type="project" value="UniProtKB-KW"/>
</dbReference>
<evidence type="ECO:0000313" key="3">
    <source>
        <dbReference type="EMBL" id="PIR13042.1"/>
    </source>
</evidence>
<keyword evidence="3" id="KW-0808">Transferase</keyword>
<dbReference type="InterPro" id="IPR052021">
    <property type="entry name" value="Type-I_RS_S_subunit"/>
</dbReference>
<name>A0A2M6K8Q9_9BACT</name>
<keyword evidence="1" id="KW-0680">Restriction system</keyword>
<reference evidence="3 4" key="1">
    <citation type="submission" date="2017-09" db="EMBL/GenBank/DDBJ databases">
        <title>Depth-based differentiation of microbial function through sediment-hosted aquifers and enrichment of novel symbionts in the deep terrestrial subsurface.</title>
        <authorList>
            <person name="Probst A.J."/>
            <person name="Ladd B."/>
            <person name="Jarett J.K."/>
            <person name="Geller-Mcgrath D.E."/>
            <person name="Sieber C.M."/>
            <person name="Emerson J.B."/>
            <person name="Anantharaman K."/>
            <person name="Thomas B.C."/>
            <person name="Malmstrom R."/>
            <person name="Stieglmeier M."/>
            <person name="Klingl A."/>
            <person name="Woyke T."/>
            <person name="Ryan C.M."/>
            <person name="Banfield J.F."/>
        </authorList>
    </citation>
    <scope>NUCLEOTIDE SEQUENCE [LARGE SCALE GENOMIC DNA]</scope>
    <source>
        <strain evidence="3">CG11_big_fil_rev_8_21_14_0_20_39_10</strain>
    </source>
</reference>